<dbReference type="InterPro" id="IPR003593">
    <property type="entry name" value="AAA+_ATPase"/>
</dbReference>
<dbReference type="HOGENOM" id="CLU_000604_1_22_9"/>
<dbReference type="PATRIC" id="fig|1218508.4.peg.1024"/>
<dbReference type="Gene3D" id="3.40.50.300">
    <property type="entry name" value="P-loop containing nucleotide triphosphate hydrolases"/>
    <property type="match status" value="1"/>
</dbReference>
<dbReference type="AlphaFoldDB" id="A0A0F4KTU4"/>
<proteinExistence type="predicted"/>
<reference evidence="5 6" key="1">
    <citation type="submission" date="2014-12" db="EMBL/GenBank/DDBJ databases">
        <title>Comparative genomics of the lactic acid bacteria isolated from the honey bee gut.</title>
        <authorList>
            <person name="Ellegaard K.M."/>
            <person name="Tamarit D."/>
            <person name="Javelind E."/>
            <person name="Olofsson T."/>
            <person name="Andersson S.G."/>
            <person name="Vasquez A."/>
        </authorList>
    </citation>
    <scope>NUCLEOTIDE SEQUENCE [LARGE SCALE GENOMIC DNA]</scope>
    <source>
        <strain evidence="5 6">Hon2</strain>
    </source>
</reference>
<dbReference type="Pfam" id="PF00005">
    <property type="entry name" value="ABC_tran"/>
    <property type="match status" value="1"/>
</dbReference>
<comment type="caution">
    <text evidence="5">The sequence shown here is derived from an EMBL/GenBank/DDBJ whole genome shotgun (WGS) entry which is preliminary data.</text>
</comment>
<dbReference type="GO" id="GO:0005524">
    <property type="term" value="F:ATP binding"/>
    <property type="evidence" value="ECO:0007669"/>
    <property type="project" value="UniProtKB-KW"/>
</dbReference>
<keyword evidence="2" id="KW-0547">Nucleotide-binding</keyword>
<dbReference type="InterPro" id="IPR003439">
    <property type="entry name" value="ABC_transporter-like_ATP-bd"/>
</dbReference>
<dbReference type="EMBL" id="JXBZ01000008">
    <property type="protein sequence ID" value="KJY48636.1"/>
    <property type="molecule type" value="Genomic_DNA"/>
</dbReference>
<dbReference type="InterPro" id="IPR017871">
    <property type="entry name" value="ABC_transporter-like_CS"/>
</dbReference>
<evidence type="ECO:0000313" key="5">
    <source>
        <dbReference type="EMBL" id="KJY48636.1"/>
    </source>
</evidence>
<dbReference type="PANTHER" id="PTHR42781:SF9">
    <property type="entry name" value="AMINO ACID ABC TRANSPORTER, ATP-BINDING PROTEIN-RELATED"/>
    <property type="match status" value="1"/>
</dbReference>
<dbReference type="Proteomes" id="UP000033695">
    <property type="component" value="Unassembled WGS sequence"/>
</dbReference>
<dbReference type="PROSITE" id="PS50893">
    <property type="entry name" value="ABC_TRANSPORTER_2"/>
    <property type="match status" value="1"/>
</dbReference>
<dbReference type="GO" id="GO:0016887">
    <property type="term" value="F:ATP hydrolysis activity"/>
    <property type="evidence" value="ECO:0007669"/>
    <property type="project" value="InterPro"/>
</dbReference>
<keyword evidence="1" id="KW-0813">Transport</keyword>
<protein>
    <submittedName>
        <fullName evidence="5">Amino acid ABC transporter, ATP-binding protein</fullName>
    </submittedName>
</protein>
<dbReference type="PANTHER" id="PTHR42781">
    <property type="entry name" value="SPERMIDINE/PUTRESCINE IMPORT ATP-BINDING PROTEIN POTA"/>
    <property type="match status" value="1"/>
</dbReference>
<evidence type="ECO:0000259" key="4">
    <source>
        <dbReference type="PROSITE" id="PS50893"/>
    </source>
</evidence>
<dbReference type="SMART" id="SM00382">
    <property type="entry name" value="AAA"/>
    <property type="match status" value="1"/>
</dbReference>
<dbReference type="PROSITE" id="PS00211">
    <property type="entry name" value="ABC_TRANSPORTER_1"/>
    <property type="match status" value="1"/>
</dbReference>
<dbReference type="SUPFAM" id="SSF52540">
    <property type="entry name" value="P-loop containing nucleoside triphosphate hydrolases"/>
    <property type="match status" value="1"/>
</dbReference>
<keyword evidence="3 5" id="KW-0067">ATP-binding</keyword>
<accession>A0A0F4KTU4</accession>
<feature type="domain" description="ABC transporter" evidence="4">
    <location>
        <begin position="8"/>
        <end position="215"/>
    </location>
</feature>
<dbReference type="InterPro" id="IPR050093">
    <property type="entry name" value="ABC_SmlMolc_Importer"/>
</dbReference>
<evidence type="ECO:0000313" key="6">
    <source>
        <dbReference type="Proteomes" id="UP000033695"/>
    </source>
</evidence>
<dbReference type="InterPro" id="IPR027417">
    <property type="entry name" value="P-loop_NTPase"/>
</dbReference>
<sequence>MNKKQPILELINVTKRFGEQLIFKDVNLQVQPHTILSIVGPSGVGKTTLLRTILGLESVDKGQFLLAGKKFDPQDHRQNSVGVVFQDYRLFPNLSVLENIILAPIQVQKLPRQEAVQAAEKLLQSLGLADKKGVYPYQLSGGQKQRVAIARALILQPQILCYDEPTSALDATSKWQVADLLTQFKLAQMTQIVVSHDLEFAERVSDQIFKLEQPT</sequence>
<evidence type="ECO:0000256" key="2">
    <source>
        <dbReference type="ARBA" id="ARBA00022741"/>
    </source>
</evidence>
<organism evidence="5 6">
    <name type="scientific">Bombilactobacillus mellis</name>
    <dbReference type="NCBI Taxonomy" id="1218508"/>
    <lineage>
        <taxon>Bacteria</taxon>
        <taxon>Bacillati</taxon>
        <taxon>Bacillota</taxon>
        <taxon>Bacilli</taxon>
        <taxon>Lactobacillales</taxon>
        <taxon>Lactobacillaceae</taxon>
        <taxon>Bombilactobacillus</taxon>
    </lineage>
</organism>
<evidence type="ECO:0000256" key="1">
    <source>
        <dbReference type="ARBA" id="ARBA00022448"/>
    </source>
</evidence>
<evidence type="ECO:0000256" key="3">
    <source>
        <dbReference type="ARBA" id="ARBA00022840"/>
    </source>
</evidence>
<name>A0A0F4KTU4_9LACO</name>
<dbReference type="STRING" id="1218508.JG29_10390"/>
<gene>
    <name evidence="5" type="ORF">JG29_10390</name>
</gene>
<keyword evidence="6" id="KW-1185">Reference proteome</keyword>